<dbReference type="GeneID" id="111099176"/>
<keyword evidence="4" id="KW-1185">Reference proteome</keyword>
<dbReference type="GO" id="GO:0070593">
    <property type="term" value="P:dendrite self-avoidance"/>
    <property type="evidence" value="ECO:0007669"/>
    <property type="project" value="TreeGrafter"/>
</dbReference>
<dbReference type="GO" id="GO:0007156">
    <property type="term" value="P:homophilic cell adhesion via plasma membrane adhesion molecules"/>
    <property type="evidence" value="ECO:0007669"/>
    <property type="project" value="TreeGrafter"/>
</dbReference>
<proteinExistence type="predicted"/>
<name>A0A8B8A6K2_CRAVI</name>
<dbReference type="InterPro" id="IPR013098">
    <property type="entry name" value="Ig_I-set"/>
</dbReference>
<dbReference type="GO" id="GO:0007411">
    <property type="term" value="P:axon guidance"/>
    <property type="evidence" value="ECO:0007669"/>
    <property type="project" value="TreeGrafter"/>
</dbReference>
<dbReference type="PROSITE" id="PS50835">
    <property type="entry name" value="IG_LIKE"/>
    <property type="match status" value="2"/>
</dbReference>
<dbReference type="SUPFAM" id="SSF48726">
    <property type="entry name" value="Immunoglobulin"/>
    <property type="match status" value="2"/>
</dbReference>
<dbReference type="InterPro" id="IPR007110">
    <property type="entry name" value="Ig-like_dom"/>
</dbReference>
<dbReference type="InterPro" id="IPR003599">
    <property type="entry name" value="Ig_sub"/>
</dbReference>
<protein>
    <submittedName>
        <fullName evidence="5">Zwei Ig domain protein zig-4-like</fullName>
    </submittedName>
</protein>
<dbReference type="OrthoDB" id="6138780at2759"/>
<dbReference type="Pfam" id="PF13927">
    <property type="entry name" value="Ig_3"/>
    <property type="match status" value="1"/>
</dbReference>
<accession>A0A8B8A6K2</accession>
<sequence>MGLLIHQIAVFLAVQLSVSFSWARVLRLPTADEHPLFFQGRLPEITTAAKHDSVVLHCKVGGLEPTIHWLKDGIRIQQGASRDFRNDQTQYEDTGSILGKSFTVSKLFLDCVDEESAGVYTCIGETPLTRITQETNLVVQRHEEQFLDIPEAAAAEFSHRSCLEKRSAGNTAARIFLWTSLRLEVINKAVQLYCRAEGVPSPAVTWFDQSGQEIPQENENYKILENGDLLIKRLIWEQMGQYVCQASNMKGQDSQKIFIYPMATSRTF</sequence>
<feature type="domain" description="Ig-like" evidence="3">
    <location>
        <begin position="29"/>
        <end position="138"/>
    </location>
</feature>
<evidence type="ECO:0000259" key="3">
    <source>
        <dbReference type="PROSITE" id="PS50835"/>
    </source>
</evidence>
<dbReference type="PANTHER" id="PTHR10075">
    <property type="entry name" value="BASIGIN RELATED"/>
    <property type="match status" value="1"/>
</dbReference>
<evidence type="ECO:0000313" key="4">
    <source>
        <dbReference type="Proteomes" id="UP000694844"/>
    </source>
</evidence>
<dbReference type="GO" id="GO:0098632">
    <property type="term" value="F:cell-cell adhesion mediator activity"/>
    <property type="evidence" value="ECO:0007669"/>
    <property type="project" value="TreeGrafter"/>
</dbReference>
<evidence type="ECO:0000256" key="1">
    <source>
        <dbReference type="ARBA" id="ARBA00023319"/>
    </source>
</evidence>
<reference evidence="5" key="1">
    <citation type="submission" date="2025-08" db="UniProtKB">
        <authorList>
            <consortium name="RefSeq"/>
        </authorList>
    </citation>
    <scope>IDENTIFICATION</scope>
    <source>
        <tissue evidence="5">Whole sample</tissue>
    </source>
</reference>
<dbReference type="InterPro" id="IPR036179">
    <property type="entry name" value="Ig-like_dom_sf"/>
</dbReference>
<feature type="domain" description="Ig-like" evidence="3">
    <location>
        <begin position="150"/>
        <end position="258"/>
    </location>
</feature>
<organism evidence="4 5">
    <name type="scientific">Crassostrea virginica</name>
    <name type="common">Eastern oyster</name>
    <dbReference type="NCBI Taxonomy" id="6565"/>
    <lineage>
        <taxon>Eukaryota</taxon>
        <taxon>Metazoa</taxon>
        <taxon>Spiralia</taxon>
        <taxon>Lophotrochozoa</taxon>
        <taxon>Mollusca</taxon>
        <taxon>Bivalvia</taxon>
        <taxon>Autobranchia</taxon>
        <taxon>Pteriomorphia</taxon>
        <taxon>Ostreida</taxon>
        <taxon>Ostreoidea</taxon>
        <taxon>Ostreidae</taxon>
        <taxon>Crassostrea</taxon>
    </lineage>
</organism>
<keyword evidence="1" id="KW-0393">Immunoglobulin domain</keyword>
<evidence type="ECO:0000313" key="5">
    <source>
        <dbReference type="RefSeq" id="XP_022286293.1"/>
    </source>
</evidence>
<dbReference type="SMART" id="SM00409">
    <property type="entry name" value="IG"/>
    <property type="match status" value="2"/>
</dbReference>
<dbReference type="Proteomes" id="UP000694844">
    <property type="component" value="Chromosome 5"/>
</dbReference>
<dbReference type="InterPro" id="IPR013783">
    <property type="entry name" value="Ig-like_fold"/>
</dbReference>
<dbReference type="PANTHER" id="PTHR10075:SF14">
    <property type="entry name" value="CELL ADHESION MOLECULE DSCAM2-RELATED"/>
    <property type="match status" value="1"/>
</dbReference>
<keyword evidence="2" id="KW-0732">Signal</keyword>
<evidence type="ECO:0000256" key="2">
    <source>
        <dbReference type="SAM" id="SignalP"/>
    </source>
</evidence>
<dbReference type="InterPro" id="IPR003598">
    <property type="entry name" value="Ig_sub2"/>
</dbReference>
<dbReference type="KEGG" id="cvn:111099176"/>
<gene>
    <name evidence="5" type="primary">LOC111099176</name>
</gene>
<dbReference type="Pfam" id="PF07679">
    <property type="entry name" value="I-set"/>
    <property type="match status" value="1"/>
</dbReference>
<dbReference type="SMART" id="SM00408">
    <property type="entry name" value="IGc2"/>
    <property type="match status" value="2"/>
</dbReference>
<feature type="signal peptide" evidence="2">
    <location>
        <begin position="1"/>
        <end position="23"/>
    </location>
</feature>
<dbReference type="RefSeq" id="XP_022286293.1">
    <property type="nucleotide sequence ID" value="XM_022430585.1"/>
</dbReference>
<dbReference type="GO" id="GO:0030424">
    <property type="term" value="C:axon"/>
    <property type="evidence" value="ECO:0007669"/>
    <property type="project" value="TreeGrafter"/>
</dbReference>
<dbReference type="Gene3D" id="2.60.40.10">
    <property type="entry name" value="Immunoglobulins"/>
    <property type="match status" value="2"/>
</dbReference>
<dbReference type="AlphaFoldDB" id="A0A8B8A6K2"/>
<feature type="chain" id="PRO_5034733243" evidence="2">
    <location>
        <begin position="24"/>
        <end position="268"/>
    </location>
</feature>
<dbReference type="GO" id="GO:0005886">
    <property type="term" value="C:plasma membrane"/>
    <property type="evidence" value="ECO:0007669"/>
    <property type="project" value="TreeGrafter"/>
</dbReference>